<evidence type="ECO:0000313" key="3">
    <source>
        <dbReference type="Proteomes" id="UP000589373"/>
    </source>
</evidence>
<dbReference type="EMBL" id="JAAZCD010000202">
    <property type="protein sequence ID" value="NLD32350.1"/>
    <property type="molecule type" value="Genomic_DNA"/>
</dbReference>
<dbReference type="InterPro" id="IPR004919">
    <property type="entry name" value="GmrSD_N"/>
</dbReference>
<dbReference type="PANTHER" id="PTHR37292:SF2">
    <property type="entry name" value="DUF262 DOMAIN-CONTAINING PROTEIN"/>
    <property type="match status" value="1"/>
</dbReference>
<comment type="caution">
    <text evidence="2">The sequence shown here is derived from an EMBL/GenBank/DDBJ whole genome shotgun (WGS) entry which is preliminary data.</text>
</comment>
<organism evidence="2 3">
    <name type="scientific">Trichococcus flocculiformis</name>
    <dbReference type="NCBI Taxonomy" id="82803"/>
    <lineage>
        <taxon>Bacteria</taxon>
        <taxon>Bacillati</taxon>
        <taxon>Bacillota</taxon>
        <taxon>Bacilli</taxon>
        <taxon>Lactobacillales</taxon>
        <taxon>Carnobacteriaceae</taxon>
        <taxon>Trichococcus</taxon>
    </lineage>
</organism>
<dbReference type="RefSeq" id="WP_276646863.1">
    <property type="nucleotide sequence ID" value="NZ_JAAZCD010000202.1"/>
</dbReference>
<dbReference type="AlphaFoldDB" id="A0A847D6Y1"/>
<evidence type="ECO:0000259" key="1">
    <source>
        <dbReference type="Pfam" id="PF03235"/>
    </source>
</evidence>
<sequence>MAKAIYSNTPLALGDLLKDVRNGRIGLPDLQRPFVWKDAKVRDLFDSMIKGFPIGYILLWESPSDYDEKKTTIGANEKSFHAPKDLVIDGQQRLTALVASMYEITVKDKNYKNRRIRIAFKPLTKEFAVWTKAIDNSAEYIPDISQLFIAKEKSQSSAERRAFIKRLNESRVKQQKPELSDEEQDLIEERIIELLQLESYQMPTLEINRESNEEDVADIFVRVNSAGQKLTENDFILTLVSVYEKERRDQINEFCEASRIPADRTAYNHIMSIDPSHIIRMTVGVGFRRARLRYAYMILRGKDLETGITSQTVRMKNMTIFKEALDKVLDLNNWHDYLNILKSAGYISDKLIASTNAVVFSYVLYLIAKYDYGMKNQQLRKMIRRWFFMATVTAFYTGSTETDVEKQFTDMRDIHDRDALEGYIDRVIASRFTDDYFNIQLPIELETAAPITPTWNCFIASQIVLGHSMLFGTTPIANVFGVGSSGTKAALDRHHIFPKKYLFDQGIENNRDRNQIANFTYLDYQTNISVSDESPAVYVEYFRNQLSAADFKKSCEQHALPDGFETMEYFSFLKERRKLMAQLIREAFNRLN</sequence>
<accession>A0A847D6Y1</accession>
<reference evidence="2 3" key="1">
    <citation type="journal article" date="2020" name="Biotechnol. Biofuels">
        <title>New insights from the biogas microbiome by comprehensive genome-resolved metagenomics of nearly 1600 species originating from multiple anaerobic digesters.</title>
        <authorList>
            <person name="Campanaro S."/>
            <person name="Treu L."/>
            <person name="Rodriguez-R L.M."/>
            <person name="Kovalovszki A."/>
            <person name="Ziels R.M."/>
            <person name="Maus I."/>
            <person name="Zhu X."/>
            <person name="Kougias P.G."/>
            <person name="Basile A."/>
            <person name="Luo G."/>
            <person name="Schluter A."/>
            <person name="Konstantinidis K.T."/>
            <person name="Angelidaki I."/>
        </authorList>
    </citation>
    <scope>NUCLEOTIDE SEQUENCE [LARGE SCALE GENOMIC DNA]</scope>
    <source>
        <strain evidence="2">AS07pgkLD_105</strain>
    </source>
</reference>
<proteinExistence type="predicted"/>
<evidence type="ECO:0000313" key="2">
    <source>
        <dbReference type="EMBL" id="NLD32350.1"/>
    </source>
</evidence>
<dbReference type="PANTHER" id="PTHR37292">
    <property type="entry name" value="VNG6097C"/>
    <property type="match status" value="1"/>
</dbReference>
<name>A0A847D6Y1_9LACT</name>
<dbReference type="Proteomes" id="UP000589373">
    <property type="component" value="Unassembled WGS sequence"/>
</dbReference>
<protein>
    <submittedName>
        <fullName evidence="2">DUF262 domain-containing protein</fullName>
    </submittedName>
</protein>
<gene>
    <name evidence="2" type="ORF">GX662_08890</name>
</gene>
<dbReference type="Pfam" id="PF03235">
    <property type="entry name" value="GmrSD_N"/>
    <property type="match status" value="1"/>
</dbReference>
<feature type="domain" description="GmrSD restriction endonucleases N-terminal" evidence="1">
    <location>
        <begin position="13"/>
        <end position="237"/>
    </location>
</feature>